<organism evidence="2 3">
    <name type="scientific">Candidatus Nitrobium versatile</name>
    <dbReference type="NCBI Taxonomy" id="2884831"/>
    <lineage>
        <taxon>Bacteria</taxon>
        <taxon>Pseudomonadati</taxon>
        <taxon>Nitrospirota</taxon>
        <taxon>Nitrospiria</taxon>
        <taxon>Nitrospirales</taxon>
        <taxon>Nitrospiraceae</taxon>
        <taxon>Candidatus Nitrobium</taxon>
    </lineage>
</organism>
<evidence type="ECO:0000313" key="3">
    <source>
        <dbReference type="Proteomes" id="UP000705867"/>
    </source>
</evidence>
<dbReference type="PANTHER" id="PTHR33531">
    <property type="entry name" value="RUBRERYTHRIN SUBFAMILY"/>
    <property type="match status" value="1"/>
</dbReference>
<comment type="caution">
    <text evidence="2">The sequence shown here is derived from an EMBL/GenBank/DDBJ whole genome shotgun (WGS) entry which is preliminary data.</text>
</comment>
<dbReference type="EMBL" id="JAIOIV010000131">
    <property type="protein sequence ID" value="MBZ0157918.1"/>
    <property type="molecule type" value="Genomic_DNA"/>
</dbReference>
<dbReference type="PANTHER" id="PTHR33531:SF7">
    <property type="entry name" value="HYPOTHETICAL MEMBRANE PROTEIN, CONSERVED"/>
    <property type="match status" value="1"/>
</dbReference>
<dbReference type="Pfam" id="PF02915">
    <property type="entry name" value="Rubrerythrin"/>
    <property type="match status" value="1"/>
</dbReference>
<dbReference type="GO" id="GO:0046872">
    <property type="term" value="F:metal ion binding"/>
    <property type="evidence" value="ECO:0007669"/>
    <property type="project" value="InterPro"/>
</dbReference>
<reference evidence="2" key="1">
    <citation type="journal article" date="2021" name="bioRxiv">
        <title>Unraveling nitrogen, sulfur and carbon metabolic pathways and microbial community transcriptional responses to substrate deprivation and toxicity stresses in a bioreactor mimicking anoxic brackish coastal sediment conditions.</title>
        <authorList>
            <person name="Martins P.D."/>
            <person name="Echeveste M.J."/>
            <person name="Arshad A."/>
            <person name="Kurth J."/>
            <person name="Ouboter H."/>
            <person name="Jetten M.S.M."/>
            <person name="Welte C.U."/>
        </authorList>
    </citation>
    <scope>NUCLEOTIDE SEQUENCE</scope>
    <source>
        <strain evidence="2">MAG_39</strain>
    </source>
</reference>
<proteinExistence type="predicted"/>
<sequence>MNSVELAIKMETDAIKFYREAAERTRNAVGKKMFLSVAEDEKRHIEILSRHLEGLDLTVRQASPLKNVRTIFEEMKESMMQRVEATPDELEAFRVAMDMEKEGKSFYERAVAAAPTEKERKLFEILVREEEEHFFIFQNTYSFLSDTGNWFMWQEHSIVEG</sequence>
<dbReference type="GO" id="GO:0016491">
    <property type="term" value="F:oxidoreductase activity"/>
    <property type="evidence" value="ECO:0007669"/>
    <property type="project" value="InterPro"/>
</dbReference>
<dbReference type="InterPro" id="IPR009078">
    <property type="entry name" value="Ferritin-like_SF"/>
</dbReference>
<dbReference type="InterPro" id="IPR003251">
    <property type="entry name" value="Rr_diiron-bd_dom"/>
</dbReference>
<dbReference type="CDD" id="cd01045">
    <property type="entry name" value="Ferritin_like_AB"/>
    <property type="match status" value="1"/>
</dbReference>
<evidence type="ECO:0000313" key="2">
    <source>
        <dbReference type="EMBL" id="MBZ0157918.1"/>
    </source>
</evidence>
<protein>
    <submittedName>
        <fullName evidence="2">Ferritin family protein</fullName>
    </submittedName>
</protein>
<dbReference type="Gene3D" id="1.20.1260.10">
    <property type="match status" value="1"/>
</dbReference>
<dbReference type="SUPFAM" id="SSF47240">
    <property type="entry name" value="Ferritin-like"/>
    <property type="match status" value="1"/>
</dbReference>
<dbReference type="InterPro" id="IPR012347">
    <property type="entry name" value="Ferritin-like"/>
</dbReference>
<accession>A0A953SHB4</accession>
<dbReference type="AlphaFoldDB" id="A0A953SHB4"/>
<name>A0A953SHB4_9BACT</name>
<reference evidence="2" key="2">
    <citation type="submission" date="2021-08" db="EMBL/GenBank/DDBJ databases">
        <authorList>
            <person name="Dalcin Martins P."/>
        </authorList>
    </citation>
    <scope>NUCLEOTIDE SEQUENCE</scope>
    <source>
        <strain evidence="2">MAG_39</strain>
    </source>
</reference>
<gene>
    <name evidence="2" type="ORF">K8I29_17105</name>
</gene>
<dbReference type="Proteomes" id="UP000705867">
    <property type="component" value="Unassembled WGS sequence"/>
</dbReference>
<evidence type="ECO:0000259" key="1">
    <source>
        <dbReference type="Pfam" id="PF02915"/>
    </source>
</evidence>
<feature type="domain" description="Rubrerythrin diiron-binding" evidence="1">
    <location>
        <begin position="4"/>
        <end position="139"/>
    </location>
</feature>